<feature type="domain" description="Cadherin" evidence="20">
    <location>
        <begin position="151"/>
        <end position="233"/>
    </location>
</feature>
<dbReference type="GO" id="GO:0045296">
    <property type="term" value="F:cadherin binding"/>
    <property type="evidence" value="ECO:0007669"/>
    <property type="project" value="TreeGrafter"/>
</dbReference>
<dbReference type="InterPro" id="IPR014868">
    <property type="entry name" value="Cadherin_pro_dom"/>
</dbReference>
<dbReference type="PANTHER" id="PTHR24027">
    <property type="entry name" value="CADHERIN-23"/>
    <property type="match status" value="1"/>
</dbReference>
<evidence type="ECO:0000259" key="20">
    <source>
        <dbReference type="PROSITE" id="PS50268"/>
    </source>
</evidence>
<dbReference type="InterPro" id="IPR027397">
    <property type="entry name" value="Catenin-bd_sf"/>
</dbReference>
<dbReference type="InterPro" id="IPR020894">
    <property type="entry name" value="Cadherin_CS"/>
</dbReference>
<dbReference type="GO" id="GO:0007043">
    <property type="term" value="P:cell-cell junction assembly"/>
    <property type="evidence" value="ECO:0007669"/>
    <property type="project" value="TreeGrafter"/>
</dbReference>
<dbReference type="PRINTS" id="PR01818">
    <property type="entry name" value="DESMOCADHERN"/>
</dbReference>
<dbReference type="InterPro" id="IPR002126">
    <property type="entry name" value="Cadherin-like_dom"/>
</dbReference>
<proteinExistence type="predicted"/>
<evidence type="ECO:0000256" key="8">
    <source>
        <dbReference type="ARBA" id="ARBA00022837"/>
    </source>
</evidence>
<accession>A0A8S4B1Y8</accession>
<dbReference type="GO" id="GO:0034332">
    <property type="term" value="P:adherens junction organization"/>
    <property type="evidence" value="ECO:0007669"/>
    <property type="project" value="TreeGrafter"/>
</dbReference>
<keyword evidence="13" id="KW-0325">Glycoprotein</keyword>
<feature type="domain" description="Cadherin" evidence="20">
    <location>
        <begin position="233"/>
        <end position="340"/>
    </location>
</feature>
<dbReference type="PRINTS" id="PR00205">
    <property type="entry name" value="CADHERIN"/>
</dbReference>
<keyword evidence="10" id="KW-0965">Cell junction</keyword>
<name>A0A8S4B1Y8_9TELE</name>
<reference evidence="21" key="1">
    <citation type="submission" date="2021-05" db="EMBL/GenBank/DDBJ databases">
        <authorList>
            <person name="Tigano A."/>
        </authorList>
    </citation>
    <scope>NUCLEOTIDE SEQUENCE</scope>
</reference>
<dbReference type="Pfam" id="PF00028">
    <property type="entry name" value="Cadherin"/>
    <property type="match status" value="4"/>
</dbReference>
<evidence type="ECO:0000256" key="18">
    <source>
        <dbReference type="SAM" id="Phobius"/>
    </source>
</evidence>
<dbReference type="GO" id="GO:0007156">
    <property type="term" value="P:homophilic cell adhesion via plasma membrane adhesion molecules"/>
    <property type="evidence" value="ECO:0007669"/>
    <property type="project" value="InterPro"/>
</dbReference>
<keyword evidence="9 15" id="KW-0130">Cell adhesion</keyword>
<dbReference type="PROSITE" id="PS00232">
    <property type="entry name" value="CADHERIN_1"/>
    <property type="match status" value="2"/>
</dbReference>
<dbReference type="GO" id="GO:0008013">
    <property type="term" value="F:beta-catenin binding"/>
    <property type="evidence" value="ECO:0007669"/>
    <property type="project" value="TreeGrafter"/>
</dbReference>
<dbReference type="Pfam" id="PF01049">
    <property type="entry name" value="CADH_Y-type_LIR"/>
    <property type="match status" value="1"/>
</dbReference>
<dbReference type="InterPro" id="IPR039808">
    <property type="entry name" value="Cadherin"/>
</dbReference>
<evidence type="ECO:0000256" key="3">
    <source>
        <dbReference type="ARBA" id="ARBA00022475"/>
    </source>
</evidence>
<dbReference type="Gene3D" id="4.10.900.10">
    <property type="entry name" value="TCF3-CBD (Catenin binding domain)"/>
    <property type="match status" value="1"/>
</dbReference>
<evidence type="ECO:0000256" key="14">
    <source>
        <dbReference type="PROSITE-ProRule" id="PRU00043"/>
    </source>
</evidence>
<evidence type="ECO:0000256" key="15">
    <source>
        <dbReference type="RuleBase" id="RU003318"/>
    </source>
</evidence>
<dbReference type="OrthoDB" id="6079678at2759"/>
<dbReference type="GO" id="GO:0005912">
    <property type="term" value="C:adherens junction"/>
    <property type="evidence" value="ECO:0007669"/>
    <property type="project" value="TreeGrafter"/>
</dbReference>
<feature type="region of interest" description="Disordered" evidence="17">
    <location>
        <begin position="113"/>
        <end position="133"/>
    </location>
</feature>
<comment type="caution">
    <text evidence="21">The sequence shown here is derived from an EMBL/GenBank/DDBJ whole genome shotgun (WGS) entry which is preliminary data.</text>
</comment>
<evidence type="ECO:0000256" key="9">
    <source>
        <dbReference type="ARBA" id="ARBA00022889"/>
    </source>
</evidence>
<feature type="transmembrane region" description="Helical" evidence="18">
    <location>
        <begin position="669"/>
        <end position="693"/>
    </location>
</feature>
<dbReference type="FunFam" id="2.60.40.60:FF:000019">
    <property type="entry name" value="Cadherin 2"/>
    <property type="match status" value="1"/>
</dbReference>
<dbReference type="AlphaFoldDB" id="A0A8S4B1Y8"/>
<feature type="signal peptide" evidence="19">
    <location>
        <begin position="1"/>
        <end position="20"/>
    </location>
</feature>
<protein>
    <submittedName>
        <fullName evidence="21">(Atlantic silverside) hypothetical protein</fullName>
    </submittedName>
</protein>
<feature type="chain" id="PRO_5035832025" evidence="19">
    <location>
        <begin position="21"/>
        <end position="894"/>
    </location>
</feature>
<evidence type="ECO:0000256" key="2">
    <source>
        <dbReference type="ARBA" id="ARBA00004568"/>
    </source>
</evidence>
<keyword evidence="22" id="KW-1185">Reference proteome</keyword>
<dbReference type="GO" id="GO:0000902">
    <property type="term" value="P:cell morphogenesis"/>
    <property type="evidence" value="ECO:0007669"/>
    <property type="project" value="TreeGrafter"/>
</dbReference>
<keyword evidence="5" id="KW-0479">Metal-binding</keyword>
<organism evidence="21 22">
    <name type="scientific">Menidia menidia</name>
    <name type="common">Atlantic silverside</name>
    <dbReference type="NCBI Taxonomy" id="238744"/>
    <lineage>
        <taxon>Eukaryota</taxon>
        <taxon>Metazoa</taxon>
        <taxon>Chordata</taxon>
        <taxon>Craniata</taxon>
        <taxon>Vertebrata</taxon>
        <taxon>Euteleostomi</taxon>
        <taxon>Actinopterygii</taxon>
        <taxon>Neopterygii</taxon>
        <taxon>Teleostei</taxon>
        <taxon>Neoteleostei</taxon>
        <taxon>Acanthomorphata</taxon>
        <taxon>Ovalentaria</taxon>
        <taxon>Atherinomorphae</taxon>
        <taxon>Atheriniformes</taxon>
        <taxon>Atherinopsidae</taxon>
        <taxon>Menidiinae</taxon>
        <taxon>Menidia</taxon>
    </lineage>
</organism>
<dbReference type="PRINTS" id="PR01820">
    <property type="entry name" value="DESMOCOLLIN"/>
</dbReference>
<dbReference type="InterPro" id="IPR009122">
    <property type="entry name" value="Desmosomal_cadherin"/>
</dbReference>
<keyword evidence="3" id="KW-1003">Cell membrane</keyword>
<evidence type="ECO:0000256" key="6">
    <source>
        <dbReference type="ARBA" id="ARBA00022729"/>
    </source>
</evidence>
<dbReference type="Proteomes" id="UP000677803">
    <property type="component" value="Unassembled WGS sequence"/>
</dbReference>
<evidence type="ECO:0000313" key="21">
    <source>
        <dbReference type="EMBL" id="CAG5896670.1"/>
    </source>
</evidence>
<keyword evidence="11 18" id="KW-1133">Transmembrane helix</keyword>
<dbReference type="GO" id="GO:0016339">
    <property type="term" value="P:calcium-dependent cell-cell adhesion via plasma membrane cell adhesion molecules"/>
    <property type="evidence" value="ECO:0007669"/>
    <property type="project" value="TreeGrafter"/>
</dbReference>
<evidence type="ECO:0000256" key="16">
    <source>
        <dbReference type="RuleBase" id="RU004358"/>
    </source>
</evidence>
<evidence type="ECO:0000313" key="22">
    <source>
        <dbReference type="Proteomes" id="UP000677803"/>
    </source>
</evidence>
<comment type="subcellular location">
    <subcellularLocation>
        <location evidence="2">Cell junction</location>
        <location evidence="2">Desmosome</location>
    </subcellularLocation>
    <subcellularLocation>
        <location evidence="1 15">Cell membrane</location>
        <topology evidence="1 15">Single-pass type I membrane protein</topology>
    </subcellularLocation>
</comment>
<dbReference type="GO" id="GO:0060027">
    <property type="term" value="P:convergent extension involved in gastrulation"/>
    <property type="evidence" value="ECO:0007669"/>
    <property type="project" value="UniProtKB-ARBA"/>
</dbReference>
<evidence type="ECO:0000256" key="7">
    <source>
        <dbReference type="ARBA" id="ARBA00022737"/>
    </source>
</evidence>
<evidence type="ECO:0000256" key="13">
    <source>
        <dbReference type="ARBA" id="ARBA00023180"/>
    </source>
</evidence>
<dbReference type="GO" id="GO:0016342">
    <property type="term" value="C:catenin complex"/>
    <property type="evidence" value="ECO:0007669"/>
    <property type="project" value="TreeGrafter"/>
</dbReference>
<evidence type="ECO:0000256" key="17">
    <source>
        <dbReference type="SAM" id="MobiDB-lite"/>
    </source>
</evidence>
<dbReference type="GO" id="GO:0016477">
    <property type="term" value="P:cell migration"/>
    <property type="evidence" value="ECO:0007669"/>
    <property type="project" value="TreeGrafter"/>
</dbReference>
<dbReference type="CDD" id="cd11304">
    <property type="entry name" value="Cadherin_repeat"/>
    <property type="match status" value="4"/>
</dbReference>
<evidence type="ECO:0000256" key="1">
    <source>
        <dbReference type="ARBA" id="ARBA00004251"/>
    </source>
</evidence>
<dbReference type="SMART" id="SM01055">
    <property type="entry name" value="Cadherin_pro"/>
    <property type="match status" value="1"/>
</dbReference>
<dbReference type="PROSITE" id="PS50268">
    <property type="entry name" value="CADHERIN_2"/>
    <property type="match status" value="4"/>
</dbReference>
<dbReference type="PANTHER" id="PTHR24027:SF78">
    <property type="entry name" value="CADHERIN-LIKE PROTEIN 26"/>
    <property type="match status" value="1"/>
</dbReference>
<dbReference type="Gene3D" id="2.60.40.60">
    <property type="entry name" value="Cadherins"/>
    <property type="match status" value="6"/>
</dbReference>
<evidence type="ECO:0000256" key="10">
    <source>
        <dbReference type="ARBA" id="ARBA00022949"/>
    </source>
</evidence>
<evidence type="ECO:0000256" key="19">
    <source>
        <dbReference type="SAM" id="SignalP"/>
    </source>
</evidence>
<dbReference type="GO" id="GO:0044331">
    <property type="term" value="P:cell-cell adhesion mediated by cadherin"/>
    <property type="evidence" value="ECO:0007669"/>
    <property type="project" value="TreeGrafter"/>
</dbReference>
<evidence type="ECO:0000256" key="5">
    <source>
        <dbReference type="ARBA" id="ARBA00022723"/>
    </source>
</evidence>
<evidence type="ECO:0000256" key="11">
    <source>
        <dbReference type="ARBA" id="ARBA00022989"/>
    </source>
</evidence>
<dbReference type="EMBL" id="CAJRST010007779">
    <property type="protein sequence ID" value="CAG5896670.1"/>
    <property type="molecule type" value="Genomic_DNA"/>
</dbReference>
<evidence type="ECO:0000256" key="12">
    <source>
        <dbReference type="ARBA" id="ARBA00023136"/>
    </source>
</evidence>
<dbReference type="GO" id="GO:0005509">
    <property type="term" value="F:calcium ion binding"/>
    <property type="evidence" value="ECO:0007669"/>
    <property type="project" value="UniProtKB-UniRule"/>
</dbReference>
<dbReference type="SMART" id="SM00112">
    <property type="entry name" value="CA"/>
    <property type="match status" value="4"/>
</dbReference>
<sequence>MAHMFIFAICSALIISRVDLCRIPETLYVLVPQTIPVGYQVTKVETADCDTRSLVLSLKDPSFTIDRNRAIVALSPVSVVGRGRTFSVWVQDNSGQGSEMEVHLMRRTAPETHNSKGLLKRTKRRWSPPPFNLKENMKGPFPKVIDSVVSDSSVTYKVFYTMSGPGVDQAPIGLFTLDRESGMLSVTNAVDREQYPLFNLKVSVFNAENGQPTDLPLNLRVLVDDENDNAPEFAGPLQFTLPERSSAGTAVGQVKATDKDAPETSHVKIKYTLLNGLERFAIQPETGVITTITNTLDREAQDKYMVTVMIKDLFGAVNGLQNTATATISLSDINDNPPTFTKALYEATIKENEVDKLILRIPVEDKDLVNTSNWRSKFVITKGNENGHFRIDTDNSTNEGLLYVVKPLDYENGDKVKLEIQARNEAELTGTTAQWMSVPVDVTVANVDEGPQFSAPTVTFNVVEHVPNGTLIGTYTATDPETKSSNGIMYYKTLDPGSWVNVDRNTGELKVANTIDRESHFVKNGMYNITMRAVDTSSKSGTGTVILVIKDLNDNVPKIPSELVLCESGGDALGSVVFVAEDKDSDPYSSPFTFNMPSDSDGKWSVKKLNDTAATLKQEKPLRRGIHQVPIIIRDLQGNGDTQTATVKICQCRNGVCLANQSSVELGPMGILALLLPLALLLLLFLLLAFFCVTKMDKLEIDDKEYSGGNLLLSNTEGPGDEVDSTLIKVPIGIEQAGKDSVKGSLVNVGWMGTKSSSTIGGHGVHDNGIYQQGITTTKIQDYNSGQYNTQYAGSQLVGNSMSCIDSRYLSQDGGSLRMWQANGNYLHQKLKSFETEGDDIMEDDIIHSYEYEGNGSAAGSVGCCSEYGDNANLDFLNTLDPKFKALAAVCRKS</sequence>
<dbReference type="FunFam" id="2.60.40.60:FF:000027">
    <property type="entry name" value="Cadherin 2"/>
    <property type="match status" value="1"/>
</dbReference>
<feature type="domain" description="Cadherin" evidence="20">
    <location>
        <begin position="454"/>
        <end position="559"/>
    </location>
</feature>
<dbReference type="FunFam" id="2.60.40.60:FF:000011">
    <property type="entry name" value="Cadherin 1"/>
    <property type="match status" value="1"/>
</dbReference>
<feature type="domain" description="Cadherin" evidence="20">
    <location>
        <begin position="341"/>
        <end position="453"/>
    </location>
</feature>
<keyword evidence="6 19" id="KW-0732">Signal</keyword>
<dbReference type="GO" id="GO:0030057">
    <property type="term" value="C:desmosome"/>
    <property type="evidence" value="ECO:0007669"/>
    <property type="project" value="UniProtKB-SubCell"/>
</dbReference>
<keyword evidence="7" id="KW-0677">Repeat</keyword>
<keyword evidence="4 15" id="KW-0812">Transmembrane</keyword>
<comment type="function">
    <text evidence="16">A component of desmosome cell-cell junctions which are required for positive regulation of cellular adhesion. Involved in the interaction of plaque proteins and intermediate filaments mediating cell-cell adhesion.</text>
</comment>
<dbReference type="InterPro" id="IPR015919">
    <property type="entry name" value="Cadherin-like_sf"/>
</dbReference>
<dbReference type="InterPro" id="IPR000233">
    <property type="entry name" value="Cadherin_Y-type_LIR"/>
</dbReference>
<evidence type="ECO:0000256" key="4">
    <source>
        <dbReference type="ARBA" id="ARBA00022692"/>
    </source>
</evidence>
<keyword evidence="8 14" id="KW-0106">Calcium</keyword>
<keyword evidence="12 18" id="KW-0472">Membrane</keyword>
<gene>
    <name evidence="21" type="ORF">MMEN_LOCUS7742</name>
</gene>
<dbReference type="SUPFAM" id="SSF49313">
    <property type="entry name" value="Cadherin-like"/>
    <property type="match status" value="6"/>
</dbReference>